<sequence length="852" mass="94333">MNINPSSSLLSASSTSTPVHTRHVRASHNSPLAPPPSSAQSNKLELNTYNTTIYGTNTLSPPTSSYTIQERTQRIDAYADRVKAQIANIESGREGERNVKFQTVRQFMEPSGYFSAGLLAAGYDPHEKITVTFTSYTGMGKPDVLTDTQKRTYSAWEIAAGALAHDRVQRGGPLNFQFMRVEPTDQSRVNDLEAHGKNLQSHWENEIASPMRDASGVLAQRSGKADAYLIRGTLQSLSNNKEAFEKLSSEGQDALKRTLERNAQVIIPNIYGYHLSGYVFIPLHPYDGNYENRPNKGIMIDLKNGTAREIQGDNEFADWAKDNRDALLSRFNARDLQGGKDAHWPSARYVLDNLIAGNSSHYPGYRSLVSDEAIPVRELFNYTRARDTDYALKYGNLNNEIAPRYQAVNANNAVWSDQTEVFGSSQQSWKNAKDFWGETFGRLPIVGTTGNIVFGAHDGIYGMTLDDRVGGNAAAVISSLQLAHEVLPVGIETELGEPHMGSANPQKFSWRYNSKTNDFELVRAPSPQPVVPAETPGSIDGFIDWVYDFLSKEEAQPQLSKQELIEFRDKYNSSRSPSSRANFDNGYNSGKLEDVPGYSASMTMRDLIKMASEPWRSAQEVGTLSREISRLKIKLIQEGHPLFQQDIQNAGGKLTPMPQEFYLSQTHNLGSLGECAAMANTMGLAMESGQENVFLGNLFKAAARPEEPASVEFIKKLTTLQNRMNDIDLFHTGPTRQVPYGEIIADLANSVETKTLRISSKNHALLAGVNMDGEVPKWFYFDPNFGLATFDTPQAFQAGLERTLNRGTSPFRLQALGNDPAVPEYTISDFKGGDYAGNGLGATMRDLFTKEL</sequence>
<feature type="region of interest" description="Disordered" evidence="1">
    <location>
        <begin position="1"/>
        <end position="42"/>
    </location>
</feature>
<dbReference type="EMBL" id="JAFHKJ010000101">
    <property type="protein sequence ID" value="MBN2978499.1"/>
    <property type="molecule type" value="Genomic_DNA"/>
</dbReference>
<organism evidence="2 3">
    <name type="scientific">Pseudomonas lactucae</name>
    <dbReference type="NCBI Taxonomy" id="2813360"/>
    <lineage>
        <taxon>Bacteria</taxon>
        <taxon>Pseudomonadati</taxon>
        <taxon>Pseudomonadota</taxon>
        <taxon>Gammaproteobacteria</taxon>
        <taxon>Pseudomonadales</taxon>
        <taxon>Pseudomonadaceae</taxon>
        <taxon>Pseudomonas</taxon>
    </lineage>
</organism>
<evidence type="ECO:0000313" key="2">
    <source>
        <dbReference type="EMBL" id="MBN2978499.1"/>
    </source>
</evidence>
<evidence type="ECO:0008006" key="4">
    <source>
        <dbReference type="Google" id="ProtNLM"/>
    </source>
</evidence>
<evidence type="ECO:0000313" key="3">
    <source>
        <dbReference type="Proteomes" id="UP001154860"/>
    </source>
</evidence>
<dbReference type="CDD" id="cd20495">
    <property type="entry name" value="C58_PaToxP-like"/>
    <property type="match status" value="1"/>
</dbReference>
<evidence type="ECO:0000256" key="1">
    <source>
        <dbReference type="SAM" id="MobiDB-lite"/>
    </source>
</evidence>
<reference evidence="2 3" key="1">
    <citation type="journal article" date="2021" name="Int. J. Syst. Evol. Microbiol.">
        <title>Pseudomonas lactucae sp. nov., a pathogen causing bacterial rot of lettuce in Japan.</title>
        <authorList>
            <person name="Sawada H."/>
            <person name="Fujikawa T."/>
            <person name="Satou M."/>
        </authorList>
    </citation>
    <scope>NUCLEOTIDE SEQUENCE [LARGE SCALE GENOMIC DNA]</scope>
    <source>
        <strain evidence="2 3">MAFF 301381</strain>
    </source>
</reference>
<keyword evidence="3" id="KW-1185">Reference proteome</keyword>
<comment type="caution">
    <text evidence="2">The sequence shown here is derived from an EMBL/GenBank/DDBJ whole genome shotgun (WGS) entry which is preliminary data.</text>
</comment>
<protein>
    <recommendedName>
        <fullName evidence="4">Peptidase C58 YopT-type domain-containing protein</fullName>
    </recommendedName>
</protein>
<reference evidence="2 3" key="2">
    <citation type="journal article" date="2023" name="Plant Pathol.">
        <title>Dismantling and reorganizing Pseudomonas marginalis sensu#lato.</title>
        <authorList>
            <person name="Sawada H."/>
            <person name="Fujikawa T."/>
            <person name="Satou M."/>
        </authorList>
    </citation>
    <scope>NUCLEOTIDE SEQUENCE [LARGE SCALE GENOMIC DNA]</scope>
    <source>
        <strain evidence="2 3">MAFF 301381</strain>
    </source>
</reference>
<proteinExistence type="predicted"/>
<gene>
    <name evidence="2" type="ORF">JWR99_22165</name>
</gene>
<name>A0A9X1C6N9_9PSED</name>
<feature type="compositionally biased region" description="Low complexity" evidence="1">
    <location>
        <begin position="1"/>
        <end position="17"/>
    </location>
</feature>
<accession>A0A9X1C6N9</accession>
<dbReference type="Proteomes" id="UP001154860">
    <property type="component" value="Unassembled WGS sequence"/>
</dbReference>
<dbReference type="RefSeq" id="WP_205489273.1">
    <property type="nucleotide sequence ID" value="NZ_JAFHKI010000014.1"/>
</dbReference>
<dbReference type="AlphaFoldDB" id="A0A9X1C6N9"/>